<dbReference type="EMBL" id="CP046457">
    <property type="protein sequence ID" value="QGT99428.1"/>
    <property type="molecule type" value="Genomic_DNA"/>
</dbReference>
<dbReference type="GO" id="GO:0015385">
    <property type="term" value="F:sodium:proton antiporter activity"/>
    <property type="evidence" value="ECO:0007669"/>
    <property type="project" value="TreeGrafter"/>
</dbReference>
<evidence type="ECO:0008006" key="6">
    <source>
        <dbReference type="Google" id="ProtNLM"/>
    </source>
</evidence>
<dbReference type="RefSeq" id="WP_197079187.1">
    <property type="nucleotide sequence ID" value="NZ_CP046457.1"/>
</dbReference>
<dbReference type="KEGG" id="salq:SYNTR_0835"/>
<keyword evidence="3" id="KW-1133">Transmembrane helix</keyword>
<accession>A0A6I6D927</accession>
<evidence type="ECO:0000256" key="2">
    <source>
        <dbReference type="ARBA" id="ARBA00008404"/>
    </source>
</evidence>
<evidence type="ECO:0000256" key="3">
    <source>
        <dbReference type="SAM" id="Phobius"/>
    </source>
</evidence>
<protein>
    <recommendedName>
        <fullName evidence="6">Na(+) H(+) antiporter subunit G</fullName>
    </recommendedName>
</protein>
<sequence>MFLGSLALVRFPDVFTRTNAATKSATFGVCSTMLATFFYFLFIQNIFASKILLTIVFVFLTAPIVGFVVLKSSYKLGIPIVIEDVNELEDDLGEDHER</sequence>
<dbReference type="PANTHER" id="PTHR34703">
    <property type="entry name" value="ANTIPORTER SUBUNIT MNHG2-RELATED"/>
    <property type="match status" value="1"/>
</dbReference>
<evidence type="ECO:0000256" key="1">
    <source>
        <dbReference type="ARBA" id="ARBA00004141"/>
    </source>
</evidence>
<dbReference type="PANTHER" id="PTHR34703:SF1">
    <property type="entry name" value="ANTIPORTER SUBUNIT MNHG2-RELATED"/>
    <property type="match status" value="1"/>
</dbReference>
<keyword evidence="3" id="KW-0812">Transmembrane</keyword>
<comment type="similarity">
    <text evidence="2">Belongs to the CPA3 antiporters (TC 2.A.63) subunit G family.</text>
</comment>
<keyword evidence="5" id="KW-1185">Reference proteome</keyword>
<dbReference type="NCBIfam" id="TIGR01300">
    <property type="entry name" value="CPA3_mnhG_phaG"/>
    <property type="match status" value="1"/>
</dbReference>
<comment type="subcellular location">
    <subcellularLocation>
        <location evidence="1">Membrane</location>
        <topology evidence="1">Multi-pass membrane protein</topology>
    </subcellularLocation>
</comment>
<organism evidence="4 5">
    <name type="scientific">Candidatus Syntrophocurvum alkaliphilum</name>
    <dbReference type="NCBI Taxonomy" id="2293317"/>
    <lineage>
        <taxon>Bacteria</taxon>
        <taxon>Bacillati</taxon>
        <taxon>Bacillota</taxon>
        <taxon>Clostridia</taxon>
        <taxon>Eubacteriales</taxon>
        <taxon>Syntrophomonadaceae</taxon>
        <taxon>Candidatus Syntrophocurvum</taxon>
    </lineage>
</organism>
<keyword evidence="3" id="KW-0472">Membrane</keyword>
<proteinExistence type="inferred from homology"/>
<dbReference type="AlphaFoldDB" id="A0A6I6D927"/>
<feature type="transmembrane region" description="Helical" evidence="3">
    <location>
        <begin position="20"/>
        <end position="42"/>
    </location>
</feature>
<gene>
    <name evidence="4" type="ORF">SYNTR_0835</name>
</gene>
<dbReference type="Proteomes" id="UP000426444">
    <property type="component" value="Chromosome"/>
</dbReference>
<feature type="transmembrane region" description="Helical" evidence="3">
    <location>
        <begin position="51"/>
        <end position="70"/>
    </location>
</feature>
<name>A0A6I6D927_9FIRM</name>
<evidence type="ECO:0000313" key="4">
    <source>
        <dbReference type="EMBL" id="QGT99428.1"/>
    </source>
</evidence>
<reference evidence="5" key="1">
    <citation type="journal article" date="2019" name="Microbiology">
        <title>Complete Genome Sequence of an Uncultured Bacterium of the Candidate Phylum Bipolaricaulota.</title>
        <authorList>
            <person name="Kadnikov V.V."/>
            <person name="Mardanov A.V."/>
            <person name="Beletsky A.V."/>
            <person name="Frank Y.A."/>
            <person name="Karnachuk O.V."/>
            <person name="Ravin N.V."/>
        </authorList>
    </citation>
    <scope>NUCLEOTIDE SEQUENCE [LARGE SCALE GENOMIC DNA]</scope>
</reference>
<evidence type="ECO:0000313" key="5">
    <source>
        <dbReference type="Proteomes" id="UP000426444"/>
    </source>
</evidence>
<dbReference type="InterPro" id="IPR005133">
    <property type="entry name" value="PhaG_MnhG_YufB"/>
</dbReference>
<dbReference type="Pfam" id="PF03334">
    <property type="entry name" value="PhaG_MnhG_YufB"/>
    <property type="match status" value="1"/>
</dbReference>